<protein>
    <submittedName>
        <fullName evidence="2">Uncharacterized protein</fullName>
    </submittedName>
</protein>
<name>A0A0G0E9K0_9BACT</name>
<comment type="caution">
    <text evidence="2">The sequence shown here is derived from an EMBL/GenBank/DDBJ whole genome shotgun (WGS) entry which is preliminary data.</text>
</comment>
<dbReference type="EMBL" id="LBRS01000001">
    <property type="protein sequence ID" value="KKQ02172.1"/>
    <property type="molecule type" value="Genomic_DNA"/>
</dbReference>
<accession>A0A0G0E9K0</accession>
<feature type="coiled-coil region" evidence="1">
    <location>
        <begin position="26"/>
        <end position="53"/>
    </location>
</feature>
<organism evidence="2 3">
    <name type="scientific">Candidatus Roizmanbacteria bacterium GW2011_GWA2_36_23</name>
    <dbReference type="NCBI Taxonomy" id="1618480"/>
    <lineage>
        <taxon>Bacteria</taxon>
        <taxon>Candidatus Roizmaniibacteriota</taxon>
    </lineage>
</organism>
<keyword evidence="1" id="KW-0175">Coiled coil</keyword>
<reference evidence="2 3" key="1">
    <citation type="journal article" date="2015" name="Nature">
        <title>rRNA introns, odd ribosomes, and small enigmatic genomes across a large radiation of phyla.</title>
        <authorList>
            <person name="Brown C.T."/>
            <person name="Hug L.A."/>
            <person name="Thomas B.C."/>
            <person name="Sharon I."/>
            <person name="Castelle C.J."/>
            <person name="Singh A."/>
            <person name="Wilkins M.J."/>
            <person name="Williams K.H."/>
            <person name="Banfield J.F."/>
        </authorList>
    </citation>
    <scope>NUCLEOTIDE SEQUENCE [LARGE SCALE GENOMIC DNA]</scope>
</reference>
<dbReference type="AlphaFoldDB" id="A0A0G0E9K0"/>
<dbReference type="Proteomes" id="UP000034344">
    <property type="component" value="Unassembled WGS sequence"/>
</dbReference>
<evidence type="ECO:0000313" key="3">
    <source>
        <dbReference type="Proteomes" id="UP000034344"/>
    </source>
</evidence>
<feature type="coiled-coil region" evidence="1">
    <location>
        <begin position="84"/>
        <end position="111"/>
    </location>
</feature>
<evidence type="ECO:0000313" key="2">
    <source>
        <dbReference type="EMBL" id="KKQ02172.1"/>
    </source>
</evidence>
<dbReference type="STRING" id="1618480.US11_C0001G0131"/>
<proteinExistence type="predicted"/>
<evidence type="ECO:0000256" key="1">
    <source>
        <dbReference type="SAM" id="Coils"/>
    </source>
</evidence>
<gene>
    <name evidence="2" type="ORF">US11_C0001G0131</name>
</gene>
<sequence length="145" mass="16662">MDDQQKQIAEDKQPRSMSVLDLSTLINDYIRTIDDLKSQLRTHRQMVKDALMNDKNYYDLTEKAKALGKEKNARKQVIMKEPAVEAAVAKVQEATEELKDFEDKLSGYLQEYQRVAGTTMFEGSDGDIRQIVPVYKLVKKSKFSP</sequence>